<dbReference type="GeneID" id="25380283"/>
<evidence type="ECO:0008006" key="4">
    <source>
        <dbReference type="Google" id="ProtNLM"/>
    </source>
</evidence>
<dbReference type="VEuPathDB" id="ToxoDB:EMH_0056360"/>
<dbReference type="AlphaFoldDB" id="U6K7D5"/>
<reference evidence="2" key="2">
    <citation type="submission" date="2013-10" db="EMBL/GenBank/DDBJ databases">
        <authorList>
            <person name="Aslett M."/>
        </authorList>
    </citation>
    <scope>NUCLEOTIDE SEQUENCE [LARGE SCALE GENOMIC DNA]</scope>
    <source>
        <strain evidence="2">Houghton</strain>
    </source>
</reference>
<evidence type="ECO:0000313" key="3">
    <source>
        <dbReference type="Proteomes" id="UP000030744"/>
    </source>
</evidence>
<gene>
    <name evidence="2" type="ORF">EMH_0056360</name>
</gene>
<keyword evidence="3" id="KW-1185">Reference proteome</keyword>
<dbReference type="OrthoDB" id="345849at2759"/>
<protein>
    <recommendedName>
        <fullName evidence="4">Glutaredoxin domain-containing protein</fullName>
    </recommendedName>
</protein>
<accession>U6K7D5</accession>
<dbReference type="EMBL" id="HG685742">
    <property type="protein sequence ID" value="CDJ33849.1"/>
    <property type="molecule type" value="Genomic_DNA"/>
</dbReference>
<proteinExistence type="predicted"/>
<sequence length="273" mass="28665">MLELFAPSSASRICVGSPCGFANSRARDAIVGSRLHSGCPRAALVDAVEADDPVVINVIVVGTDRCTLCAKALLSIRRIISSIVPPLAYERLPDNLPSAWALTVGARIVPSLRDTNLGLQVRSREDDALPALGSIAYRAGVPLRSAASGAKKGPPAVPSLDYNKSHPASPVQGGERGDLSGGSSQDLQAQAQLQGRVRVGLASLDSAEARETLGVCEGDVQHLREEVPIILVGGKTVSRLKFNGPAVRAALLQELKTLQGKHPKTLKNQETIP</sequence>
<evidence type="ECO:0000256" key="1">
    <source>
        <dbReference type="SAM" id="MobiDB-lite"/>
    </source>
</evidence>
<feature type="region of interest" description="Disordered" evidence="1">
    <location>
        <begin position="146"/>
        <end position="189"/>
    </location>
</feature>
<dbReference type="Proteomes" id="UP000030744">
    <property type="component" value="Unassembled WGS sequence"/>
</dbReference>
<organism evidence="2 3">
    <name type="scientific">Eimeria mitis</name>
    <dbReference type="NCBI Taxonomy" id="44415"/>
    <lineage>
        <taxon>Eukaryota</taxon>
        <taxon>Sar</taxon>
        <taxon>Alveolata</taxon>
        <taxon>Apicomplexa</taxon>
        <taxon>Conoidasida</taxon>
        <taxon>Coccidia</taxon>
        <taxon>Eucoccidiorida</taxon>
        <taxon>Eimeriorina</taxon>
        <taxon>Eimeriidae</taxon>
        <taxon>Eimeria</taxon>
    </lineage>
</organism>
<reference evidence="2" key="1">
    <citation type="submission" date="2013-10" db="EMBL/GenBank/DDBJ databases">
        <title>Genomic analysis of the causative agents of coccidiosis in chickens.</title>
        <authorList>
            <person name="Reid A.J."/>
            <person name="Blake D."/>
            <person name="Billington K."/>
            <person name="Browne H."/>
            <person name="Dunn M."/>
            <person name="Hung S."/>
            <person name="Kawahara F."/>
            <person name="Miranda-Saavedra D."/>
            <person name="Mourier T."/>
            <person name="Nagra H."/>
            <person name="Otto T.D."/>
            <person name="Rawlings N."/>
            <person name="Sanchez A."/>
            <person name="Sanders M."/>
            <person name="Subramaniam C."/>
            <person name="Tay Y."/>
            <person name="Dear P."/>
            <person name="Doerig C."/>
            <person name="Gruber A."/>
            <person name="Parkinson J."/>
            <person name="Shirley M."/>
            <person name="Wan K.L."/>
            <person name="Berriman M."/>
            <person name="Tomley F."/>
            <person name="Pain A."/>
        </authorList>
    </citation>
    <scope>NUCLEOTIDE SEQUENCE [LARGE SCALE GENOMIC DNA]</scope>
    <source>
        <strain evidence="2">Houghton</strain>
    </source>
</reference>
<name>U6K7D5_9EIME</name>
<dbReference type="RefSeq" id="XP_013356412.1">
    <property type="nucleotide sequence ID" value="XM_013500958.1"/>
</dbReference>
<evidence type="ECO:0000313" key="2">
    <source>
        <dbReference type="EMBL" id="CDJ33849.1"/>
    </source>
</evidence>